<dbReference type="PANTHER" id="PTHR12126:SF11">
    <property type="entry name" value="NADH DEHYDROGENASE [UBIQUINONE] 1 ALPHA SUBCOMPLEX SUBUNIT 9, MITOCHONDRIAL"/>
    <property type="match status" value="1"/>
</dbReference>
<dbReference type="AlphaFoldDB" id="A0A4D6HKE9"/>
<dbReference type="InterPro" id="IPR036291">
    <property type="entry name" value="NAD(P)-bd_dom_sf"/>
</dbReference>
<dbReference type="GO" id="GO:0044877">
    <property type="term" value="F:protein-containing complex binding"/>
    <property type="evidence" value="ECO:0007669"/>
    <property type="project" value="TreeGrafter"/>
</dbReference>
<accession>A0A4D6HKE9</accession>
<reference evidence="2 3" key="1">
    <citation type="journal article" date="2019" name="Nat. Commun.">
        <title>A new type of DNA phosphorothioation-based antiviral system in archaea.</title>
        <authorList>
            <person name="Xiong L."/>
            <person name="Liu S."/>
            <person name="Chen S."/>
            <person name="Xiao Y."/>
            <person name="Zhu B."/>
            <person name="Gao Y."/>
            <person name="Zhang Y."/>
            <person name="Chen B."/>
            <person name="Luo J."/>
            <person name="Deng Z."/>
            <person name="Chen X."/>
            <person name="Wang L."/>
            <person name="Chen S."/>
        </authorList>
    </citation>
    <scope>NUCLEOTIDE SEQUENCE [LARGE SCALE GENOMIC DNA]</scope>
    <source>
        <strain evidence="2 3">JCM 10635</strain>
    </source>
</reference>
<organism evidence="2 3">
    <name type="scientific">Natronorubrum bangense</name>
    <dbReference type="NCBI Taxonomy" id="61858"/>
    <lineage>
        <taxon>Archaea</taxon>
        <taxon>Methanobacteriati</taxon>
        <taxon>Methanobacteriota</taxon>
        <taxon>Stenosarchaea group</taxon>
        <taxon>Halobacteria</taxon>
        <taxon>Halobacteriales</taxon>
        <taxon>Natrialbaceae</taxon>
        <taxon>Natronorubrum</taxon>
    </lineage>
</organism>
<dbReference type="KEGG" id="nbg:DV706_05615"/>
<evidence type="ECO:0000313" key="2">
    <source>
        <dbReference type="EMBL" id="QCC54015.1"/>
    </source>
</evidence>
<dbReference type="SUPFAM" id="SSF51735">
    <property type="entry name" value="NAD(P)-binding Rossmann-fold domains"/>
    <property type="match status" value="1"/>
</dbReference>
<proteinExistence type="predicted"/>
<evidence type="ECO:0000313" key="3">
    <source>
        <dbReference type="Proteomes" id="UP000296822"/>
    </source>
</evidence>
<dbReference type="PANTHER" id="PTHR12126">
    <property type="entry name" value="NADH-UBIQUINONE OXIDOREDUCTASE 39 KDA SUBUNIT-RELATED"/>
    <property type="match status" value="1"/>
</dbReference>
<sequence>MNVLVTGATGFVGRQLVDAMLTETDHDVTVLVRDATAYEPPGDVTVVEGNVLEPGGFEASLEQIDVAYYLIHAMDARGDFAERDRRGARNFALAANAAGVERIIYLSGLGSDADKLSSHLASRREVESILATGDAEVTVLRAAVIIGDGSASFRMIRQLATRLPVMVTPQWIRTPCQPIAIDDVVAYCLAVLERPETAGETYEIGGPDRLTYREMLLKTAEIITGRRPLIIPVPILSPRLSAYWVGLVTDVPKELAYPLIGGVRNPVIVTDDRLAQLVDVEPTPFEVAVRRAVSTEVGTDERLEAVTRPGRDAE</sequence>
<dbReference type="GeneID" id="39850719"/>
<dbReference type="Pfam" id="PF13460">
    <property type="entry name" value="NAD_binding_10"/>
    <property type="match status" value="1"/>
</dbReference>
<protein>
    <submittedName>
        <fullName evidence="2">NAD-dependent epimerase/dehydratase family protein</fullName>
    </submittedName>
</protein>
<evidence type="ECO:0000259" key="1">
    <source>
        <dbReference type="Pfam" id="PF13460"/>
    </source>
</evidence>
<dbReference type="InterPro" id="IPR016040">
    <property type="entry name" value="NAD(P)-bd_dom"/>
</dbReference>
<feature type="domain" description="NAD(P)-binding" evidence="1">
    <location>
        <begin position="7"/>
        <end position="146"/>
    </location>
</feature>
<dbReference type="RefSeq" id="WP_006066099.1">
    <property type="nucleotide sequence ID" value="NZ_CP031305.1"/>
</dbReference>
<gene>
    <name evidence="2" type="ORF">DV706_05615</name>
</gene>
<dbReference type="Proteomes" id="UP000296822">
    <property type="component" value="Chromosome"/>
</dbReference>
<dbReference type="InterPro" id="IPR051207">
    <property type="entry name" value="ComplexI_NDUFA9_subunit"/>
</dbReference>
<dbReference type="EMBL" id="CP031305">
    <property type="protein sequence ID" value="QCC54015.1"/>
    <property type="molecule type" value="Genomic_DNA"/>
</dbReference>
<name>A0A4D6HKE9_9EURY</name>
<dbReference type="Gene3D" id="3.40.50.720">
    <property type="entry name" value="NAD(P)-binding Rossmann-like Domain"/>
    <property type="match status" value="1"/>
</dbReference>